<sequence length="158" mass="17014">MSCHMQRFLSQPASQQQVGGGESDGSIATARATCDGPRERENMSEMSRGLVACPMNVSQRPSVHIHGYGHTPPKGQANSMSRLPSSPTIYRLGPFYNALAVVKDRDQRVEPKLVSRSSAMGVEGVKKLLQLFSVALRRGGVVGVARSSRKLCEALATC</sequence>
<evidence type="ECO:0000313" key="3">
    <source>
        <dbReference type="Proteomes" id="UP001243989"/>
    </source>
</evidence>
<keyword evidence="3" id="KW-1185">Reference proteome</keyword>
<dbReference type="AlphaFoldDB" id="A0AAI9ZSY1"/>
<accession>A0AAI9ZSY1</accession>
<proteinExistence type="predicted"/>
<evidence type="ECO:0000313" key="2">
    <source>
        <dbReference type="EMBL" id="KAK1637281.1"/>
    </source>
</evidence>
<dbReference type="EMBL" id="JAHMHQ010000009">
    <property type="protein sequence ID" value="KAK1637281.1"/>
    <property type="molecule type" value="Genomic_DNA"/>
</dbReference>
<comment type="caution">
    <text evidence="2">The sequence shown here is derived from an EMBL/GenBank/DDBJ whole genome shotgun (WGS) entry which is preliminary data.</text>
</comment>
<feature type="region of interest" description="Disordered" evidence="1">
    <location>
        <begin position="1"/>
        <end position="44"/>
    </location>
</feature>
<dbReference type="RefSeq" id="XP_060445888.1">
    <property type="nucleotide sequence ID" value="XM_060582804.1"/>
</dbReference>
<reference evidence="2" key="1">
    <citation type="submission" date="2021-06" db="EMBL/GenBank/DDBJ databases">
        <title>Comparative genomics, transcriptomics and evolutionary studies reveal genomic signatures of adaptation to plant cell wall in hemibiotrophic fungi.</title>
        <authorList>
            <consortium name="DOE Joint Genome Institute"/>
            <person name="Baroncelli R."/>
            <person name="Diaz J.F."/>
            <person name="Benocci T."/>
            <person name="Peng M."/>
            <person name="Battaglia E."/>
            <person name="Haridas S."/>
            <person name="Andreopoulos W."/>
            <person name="Labutti K."/>
            <person name="Pangilinan J."/>
            <person name="Floch G.L."/>
            <person name="Makela M.R."/>
            <person name="Henrissat B."/>
            <person name="Grigoriev I.V."/>
            <person name="Crouch J.A."/>
            <person name="De Vries R.P."/>
            <person name="Sukno S.A."/>
            <person name="Thon M.R."/>
        </authorList>
    </citation>
    <scope>NUCLEOTIDE SEQUENCE</scope>
    <source>
        <strain evidence="2">CBS 102054</strain>
    </source>
</reference>
<dbReference type="GeneID" id="85467666"/>
<feature type="compositionally biased region" description="Polar residues" evidence="1">
    <location>
        <begin position="8"/>
        <end position="17"/>
    </location>
</feature>
<protein>
    <submittedName>
        <fullName evidence="2">Uncharacterized protein</fullName>
    </submittedName>
</protein>
<name>A0AAI9ZSY1_9PEZI</name>
<gene>
    <name evidence="2" type="ORF">BDP81DRAFT_221774</name>
</gene>
<organism evidence="2 3">
    <name type="scientific">Colletotrichum phormii</name>
    <dbReference type="NCBI Taxonomy" id="359342"/>
    <lineage>
        <taxon>Eukaryota</taxon>
        <taxon>Fungi</taxon>
        <taxon>Dikarya</taxon>
        <taxon>Ascomycota</taxon>
        <taxon>Pezizomycotina</taxon>
        <taxon>Sordariomycetes</taxon>
        <taxon>Hypocreomycetidae</taxon>
        <taxon>Glomerellales</taxon>
        <taxon>Glomerellaceae</taxon>
        <taxon>Colletotrichum</taxon>
        <taxon>Colletotrichum acutatum species complex</taxon>
    </lineage>
</organism>
<evidence type="ECO:0000256" key="1">
    <source>
        <dbReference type="SAM" id="MobiDB-lite"/>
    </source>
</evidence>
<dbReference type="Proteomes" id="UP001243989">
    <property type="component" value="Unassembled WGS sequence"/>
</dbReference>